<feature type="domain" description="Heterokaryon incompatibility" evidence="1">
    <location>
        <begin position="22"/>
        <end position="132"/>
    </location>
</feature>
<dbReference type="Pfam" id="PF06985">
    <property type="entry name" value="HET"/>
    <property type="match status" value="1"/>
</dbReference>
<dbReference type="Pfam" id="PF26640">
    <property type="entry name" value="DUF8212"/>
    <property type="match status" value="1"/>
</dbReference>
<dbReference type="PANTHER" id="PTHR10622:SF10">
    <property type="entry name" value="HET DOMAIN-CONTAINING PROTEIN"/>
    <property type="match status" value="1"/>
</dbReference>
<gene>
    <name evidence="3" type="ORF">CCHL11_03736</name>
</gene>
<dbReference type="STRING" id="708187.A0A1Q8RR05"/>
<evidence type="ECO:0000259" key="2">
    <source>
        <dbReference type="Pfam" id="PF26640"/>
    </source>
</evidence>
<dbReference type="Proteomes" id="UP000186583">
    <property type="component" value="Unassembled WGS sequence"/>
</dbReference>
<reference evidence="3 4" key="1">
    <citation type="submission" date="2016-11" db="EMBL/GenBank/DDBJ databases">
        <title>Draft Genome Assembly of Colletotrichum chlorophyti a pathogen of herbaceous plants.</title>
        <authorList>
            <person name="Gan P."/>
            <person name="Narusaka M."/>
            <person name="Tsushima A."/>
            <person name="Narusaka Y."/>
            <person name="Takano Y."/>
            <person name="Shirasu K."/>
        </authorList>
    </citation>
    <scope>NUCLEOTIDE SEQUENCE [LARGE SCALE GENOMIC DNA]</scope>
    <source>
        <strain evidence="3 4">NTL11</strain>
    </source>
</reference>
<dbReference type="OrthoDB" id="194358at2759"/>
<evidence type="ECO:0000259" key="1">
    <source>
        <dbReference type="Pfam" id="PF06985"/>
    </source>
</evidence>
<name>A0A1Q8RR05_9PEZI</name>
<accession>A0A1Q8RR05</accession>
<dbReference type="PANTHER" id="PTHR10622">
    <property type="entry name" value="HET DOMAIN-CONTAINING PROTEIN"/>
    <property type="match status" value="1"/>
</dbReference>
<dbReference type="AlphaFoldDB" id="A0A1Q8RR05"/>
<evidence type="ECO:0000313" key="4">
    <source>
        <dbReference type="Proteomes" id="UP000186583"/>
    </source>
</evidence>
<dbReference type="InterPro" id="IPR058525">
    <property type="entry name" value="DUF8212"/>
</dbReference>
<feature type="domain" description="DUF8212" evidence="2">
    <location>
        <begin position="259"/>
        <end position="358"/>
    </location>
</feature>
<dbReference type="EMBL" id="MPGH01000111">
    <property type="protein sequence ID" value="OLN86758.1"/>
    <property type="molecule type" value="Genomic_DNA"/>
</dbReference>
<keyword evidence="4" id="KW-1185">Reference proteome</keyword>
<dbReference type="InterPro" id="IPR010730">
    <property type="entry name" value="HET"/>
</dbReference>
<protein>
    <submittedName>
        <fullName evidence="3">Vegetative incompatibility protein HET-E-1-like protein 14</fullName>
    </submittedName>
</protein>
<evidence type="ECO:0000313" key="3">
    <source>
        <dbReference type="EMBL" id="OLN86758.1"/>
    </source>
</evidence>
<organism evidence="3 4">
    <name type="scientific">Colletotrichum chlorophyti</name>
    <dbReference type="NCBI Taxonomy" id="708187"/>
    <lineage>
        <taxon>Eukaryota</taxon>
        <taxon>Fungi</taxon>
        <taxon>Dikarya</taxon>
        <taxon>Ascomycota</taxon>
        <taxon>Pezizomycotina</taxon>
        <taxon>Sordariomycetes</taxon>
        <taxon>Hypocreomycetidae</taxon>
        <taxon>Glomerellales</taxon>
        <taxon>Glomerellaceae</taxon>
        <taxon>Colletotrichum</taxon>
    </lineage>
</organism>
<sequence>MRLLHTTKFQLVEVLDDTTPSYAILSHTWDNEEVVYQDLQPQRPQHEQPREPGHFPPENNVHGVPDWVKAKKGFQKVARAAGRARQDGYEYIWIDTCCIDKSSSAELSEAINSMYRWYQEASICYALLSDVTIDDAYTEAEHESVIRSSRWFTRGWTLQELIAPADVEFYSAEWRGIGNKLGSKRDDRFSMLIGPGILSNVTGVEERVLSGGLDPQDVSVATRMSWAALRRTTRVEDIAYCLLGIFSVNMPLLYGEGSRAFTRLQEAIMRETDDQSIFAWALTKPWPHRTYAKKPRGSGVKGFEAETLYGLLADSPAHFAASAGIRPFPPPLSGETTPTTISSQGIHLQLYLQPYSRTSSSDFWAVLDCKRRIQGLERCPAIHLRHLWGNQYARVFADKLELVKHPSLDVLYPDRKGYQSLYVRRKPIYLLPDFHVSIEYGSSSQIAAAYPPNRWDSTAWILKSDYAQVGGVMGVISMQGSDASEADGNSVVVVGIQSLREGSTRCWCCSMVQESGVSLEQIFDKLDTNIREGLDTPASLRLYNSGISSRVKQIVRHGRRYVYLAIGDKPDPQGLYLESSPSPGASQDENL</sequence>
<comment type="caution">
    <text evidence="3">The sequence shown here is derived from an EMBL/GenBank/DDBJ whole genome shotgun (WGS) entry which is preliminary data.</text>
</comment>
<proteinExistence type="predicted"/>